<comment type="caution">
    <text evidence="4">The sequence shown here is derived from an EMBL/GenBank/DDBJ whole genome shotgun (WGS) entry which is preliminary data.</text>
</comment>
<dbReference type="Proteomes" id="UP000037660">
    <property type="component" value="Unassembled WGS sequence"/>
</dbReference>
<keyword evidence="1" id="KW-0175">Coiled coil</keyword>
<dbReference type="AlphaFoldDB" id="A0A0K8P6T2"/>
<dbReference type="PROSITE" id="PS51257">
    <property type="entry name" value="PROKAR_LIPOPROTEIN"/>
    <property type="match status" value="1"/>
</dbReference>
<dbReference type="Pfam" id="PF14346">
    <property type="entry name" value="DUF4398"/>
    <property type="match status" value="1"/>
</dbReference>
<evidence type="ECO:0000256" key="1">
    <source>
        <dbReference type="SAM" id="Coils"/>
    </source>
</evidence>
<protein>
    <recommendedName>
        <fullName evidence="3">DUF4398 domain-containing protein</fullName>
    </recommendedName>
</protein>
<gene>
    <name evidence="4" type="ORF">ISF6_4826</name>
</gene>
<name>A0A0K8P6T2_PISS1</name>
<dbReference type="Gene3D" id="1.20.1270.390">
    <property type="match status" value="1"/>
</dbReference>
<proteinExistence type="predicted"/>
<accession>A0A0K8P6T2</accession>
<reference evidence="5" key="1">
    <citation type="submission" date="2015-07" db="EMBL/GenBank/DDBJ databases">
        <title>Discovery of a poly(ethylene terephthalate assimilation.</title>
        <authorList>
            <person name="Yoshida S."/>
            <person name="Hiraga K."/>
            <person name="Takehana T."/>
            <person name="Taniguchi I."/>
            <person name="Yamaji H."/>
            <person name="Maeda Y."/>
            <person name="Toyohara K."/>
            <person name="Miyamoto K."/>
            <person name="Kimura Y."/>
            <person name="Oda K."/>
        </authorList>
    </citation>
    <scope>NUCLEOTIDE SEQUENCE [LARGE SCALE GENOMIC DNA]</scope>
    <source>
        <strain evidence="5">NBRC 110686 / TISTR 2288 / 201-F6</strain>
    </source>
</reference>
<feature type="coiled-coil region" evidence="1">
    <location>
        <begin position="76"/>
        <end position="119"/>
    </location>
</feature>
<keyword evidence="5" id="KW-1185">Reference proteome</keyword>
<feature type="chain" id="PRO_5005513768" description="DUF4398 domain-containing protein" evidence="2">
    <location>
        <begin position="28"/>
        <end position="129"/>
    </location>
</feature>
<dbReference type="STRING" id="1547922.ISF6_4826"/>
<feature type="domain" description="DUF4398" evidence="3">
    <location>
        <begin position="34"/>
        <end position="108"/>
    </location>
</feature>
<keyword evidence="2" id="KW-0732">Signal</keyword>
<feature type="signal peptide" evidence="2">
    <location>
        <begin position="1"/>
        <end position="27"/>
    </location>
</feature>
<sequence>MKAHAPTNLRPALWVLAGIVTTLAACAGAPPKEEVALGRAAVERATGPAAAEAPDDVARAREKIARANEAMARKDYGEARRLAQEAEADARLAEARARANRSEEALVQVRESLRLLQQRTAEAPATAAR</sequence>
<evidence type="ECO:0000259" key="3">
    <source>
        <dbReference type="Pfam" id="PF14346"/>
    </source>
</evidence>
<dbReference type="InterPro" id="IPR025511">
    <property type="entry name" value="DUF4398"/>
</dbReference>
<dbReference type="EMBL" id="BBYR01000073">
    <property type="protein sequence ID" value="GAP38368.1"/>
    <property type="molecule type" value="Genomic_DNA"/>
</dbReference>
<dbReference type="RefSeq" id="WP_054022232.1">
    <property type="nucleotide sequence ID" value="NZ_BBYR01000073.1"/>
</dbReference>
<reference evidence="4 5" key="2">
    <citation type="journal article" date="2016" name="Science">
        <title>A bacterium that degrades and assimilates poly(ethylene terephthalate).</title>
        <authorList>
            <person name="Yoshida S."/>
            <person name="Hiraga K."/>
            <person name="Takehana T."/>
            <person name="Taniguchi I."/>
            <person name="Yamaji H."/>
            <person name="Maeda Y."/>
            <person name="Toyohara K."/>
            <person name="Miyamoto K."/>
            <person name="Kimura Y."/>
            <person name="Oda K."/>
        </authorList>
    </citation>
    <scope>NUCLEOTIDE SEQUENCE [LARGE SCALE GENOMIC DNA]</scope>
    <source>
        <strain evidence="5">NBRC 110686 / TISTR 2288 / 201-F6</strain>
    </source>
</reference>
<evidence type="ECO:0000313" key="5">
    <source>
        <dbReference type="Proteomes" id="UP000037660"/>
    </source>
</evidence>
<evidence type="ECO:0000256" key="2">
    <source>
        <dbReference type="SAM" id="SignalP"/>
    </source>
</evidence>
<evidence type="ECO:0000313" key="4">
    <source>
        <dbReference type="EMBL" id="GAP38368.1"/>
    </source>
</evidence>
<organism evidence="4 5">
    <name type="scientific">Piscinibacter sakaiensis</name>
    <name type="common">Ideonella sakaiensis</name>
    <dbReference type="NCBI Taxonomy" id="1547922"/>
    <lineage>
        <taxon>Bacteria</taxon>
        <taxon>Pseudomonadati</taxon>
        <taxon>Pseudomonadota</taxon>
        <taxon>Betaproteobacteria</taxon>
        <taxon>Burkholderiales</taxon>
        <taxon>Sphaerotilaceae</taxon>
        <taxon>Piscinibacter</taxon>
    </lineage>
</organism>